<dbReference type="Proteomes" id="UP000299102">
    <property type="component" value="Unassembled WGS sequence"/>
</dbReference>
<evidence type="ECO:0000313" key="2">
    <source>
        <dbReference type="Proteomes" id="UP000299102"/>
    </source>
</evidence>
<evidence type="ECO:0000313" key="1">
    <source>
        <dbReference type="EMBL" id="GBP33801.1"/>
    </source>
</evidence>
<proteinExistence type="predicted"/>
<keyword evidence="2" id="KW-1185">Reference proteome</keyword>
<dbReference type="EMBL" id="BGZK01000279">
    <property type="protein sequence ID" value="GBP33801.1"/>
    <property type="molecule type" value="Genomic_DNA"/>
</dbReference>
<comment type="caution">
    <text evidence="1">The sequence shown here is derived from an EMBL/GenBank/DDBJ whole genome shotgun (WGS) entry which is preliminary data.</text>
</comment>
<dbReference type="AlphaFoldDB" id="A0A4C1V4T9"/>
<name>A0A4C1V4T9_EUMVA</name>
<gene>
    <name evidence="1" type="ORF">EVAR_25402_1</name>
</gene>
<accession>A0A4C1V4T9</accession>
<sequence>MSSFISLQYSTERKVIRTRTLFLKTSCSQLFGDTADARPFHSSVNADGAATPHAELGGGTPARGCHLEALPTPIYVN</sequence>
<protein>
    <submittedName>
        <fullName evidence="1">Uncharacterized protein</fullName>
    </submittedName>
</protein>
<reference evidence="1 2" key="1">
    <citation type="journal article" date="2019" name="Commun. Biol.">
        <title>The bagworm genome reveals a unique fibroin gene that provides high tensile strength.</title>
        <authorList>
            <person name="Kono N."/>
            <person name="Nakamura H."/>
            <person name="Ohtoshi R."/>
            <person name="Tomita M."/>
            <person name="Numata K."/>
            <person name="Arakawa K."/>
        </authorList>
    </citation>
    <scope>NUCLEOTIDE SEQUENCE [LARGE SCALE GENOMIC DNA]</scope>
</reference>
<organism evidence="1 2">
    <name type="scientific">Eumeta variegata</name>
    <name type="common">Bagworm moth</name>
    <name type="synonym">Eumeta japonica</name>
    <dbReference type="NCBI Taxonomy" id="151549"/>
    <lineage>
        <taxon>Eukaryota</taxon>
        <taxon>Metazoa</taxon>
        <taxon>Ecdysozoa</taxon>
        <taxon>Arthropoda</taxon>
        <taxon>Hexapoda</taxon>
        <taxon>Insecta</taxon>
        <taxon>Pterygota</taxon>
        <taxon>Neoptera</taxon>
        <taxon>Endopterygota</taxon>
        <taxon>Lepidoptera</taxon>
        <taxon>Glossata</taxon>
        <taxon>Ditrysia</taxon>
        <taxon>Tineoidea</taxon>
        <taxon>Psychidae</taxon>
        <taxon>Oiketicinae</taxon>
        <taxon>Eumeta</taxon>
    </lineage>
</organism>